<evidence type="ECO:0000256" key="3">
    <source>
        <dbReference type="ARBA" id="ARBA00022475"/>
    </source>
</evidence>
<proteinExistence type="inferred from homology"/>
<evidence type="ECO:0000313" key="10">
    <source>
        <dbReference type="Proteomes" id="UP000092932"/>
    </source>
</evidence>
<gene>
    <name evidence="9" type="ORF">A6F68_02874</name>
</gene>
<dbReference type="RefSeq" id="WP_067681558.1">
    <property type="nucleotide sequence ID" value="NZ_CP016591.1"/>
</dbReference>
<evidence type="ECO:0000256" key="7">
    <source>
        <dbReference type="SAM" id="Phobius"/>
    </source>
</evidence>
<evidence type="ECO:0000256" key="1">
    <source>
        <dbReference type="ARBA" id="ARBA00004651"/>
    </source>
</evidence>
<protein>
    <submittedName>
        <fullName evidence="9">Acyltransferase family protein</fullName>
    </submittedName>
</protein>
<feature type="transmembrane region" description="Helical" evidence="7">
    <location>
        <begin position="273"/>
        <end position="290"/>
    </location>
</feature>
<sequence>MIALTNNSPQEACPPVGPATLPRERLAYMDAFRAMAIVQVIAAHVYGLGLDGSPVSPMTLTVLSLFSGATALFVFISGFLFQIVNAARFDYGPYVIGKWRTVFVPALAWIFVIGLLGLAFAPERAAAVPGVGPTTGLVDLLSDAFLYAVSDTPMWYIPYLAVIVVLGPVFALTGRLGPREKALALLAALALGLVINRPVNGAPGVQNFAYFLFYLLFGIFAAQERGWLLPRLARADAIWASGLAAAALAWLQAFAHGHTMHAGAPFEPMGINFQYLQKVAQTCFFLGLFSRYSGRVGARTKMLAGVSFGLFFLHYPWIMLLERGAVDLRVDGWPLLSVLISTAVVFALSFASVLGLRKGLGKRSKWLVGA</sequence>
<dbReference type="InterPro" id="IPR002656">
    <property type="entry name" value="Acyl_transf_3_dom"/>
</dbReference>
<keyword evidence="9" id="KW-0012">Acyltransferase</keyword>
<dbReference type="GO" id="GO:0005886">
    <property type="term" value="C:plasma membrane"/>
    <property type="evidence" value="ECO:0007669"/>
    <property type="project" value="UniProtKB-SubCell"/>
</dbReference>
<keyword evidence="10" id="KW-1185">Reference proteome</keyword>
<evidence type="ECO:0000256" key="4">
    <source>
        <dbReference type="ARBA" id="ARBA00022692"/>
    </source>
</evidence>
<dbReference type="OrthoDB" id="6064642at2"/>
<dbReference type="PATRIC" id="fig|692370.5.peg.2883"/>
<feature type="transmembrane region" description="Helical" evidence="7">
    <location>
        <begin position="182"/>
        <end position="199"/>
    </location>
</feature>
<evidence type="ECO:0000256" key="6">
    <source>
        <dbReference type="ARBA" id="ARBA00023136"/>
    </source>
</evidence>
<evidence type="ECO:0000313" key="9">
    <source>
        <dbReference type="EMBL" id="ANY21362.1"/>
    </source>
</evidence>
<dbReference type="GO" id="GO:0016413">
    <property type="term" value="F:O-acetyltransferase activity"/>
    <property type="evidence" value="ECO:0007669"/>
    <property type="project" value="TreeGrafter"/>
</dbReference>
<feature type="domain" description="Acyltransferase 3" evidence="8">
    <location>
        <begin position="27"/>
        <end position="351"/>
    </location>
</feature>
<keyword evidence="6 7" id="KW-0472">Membrane</keyword>
<dbReference type="PANTHER" id="PTHR40074">
    <property type="entry name" value="O-ACETYLTRANSFERASE WECH"/>
    <property type="match status" value="1"/>
</dbReference>
<feature type="transmembrane region" description="Helical" evidence="7">
    <location>
        <begin position="205"/>
        <end position="223"/>
    </location>
</feature>
<reference evidence="9 10" key="1">
    <citation type="submission" date="2016-07" db="EMBL/GenBank/DDBJ databases">
        <title>Complete genome sequence of Altererythrobacter dongtanensis KCTC 22672, a type strain with esterase isolated from tidal flat.</title>
        <authorList>
            <person name="Cheng H."/>
            <person name="Wu Y.-H."/>
            <person name="Zhou P."/>
            <person name="Huo Y.-Y."/>
            <person name="Wang C.-S."/>
            <person name="Xu X.-W."/>
        </authorList>
    </citation>
    <scope>NUCLEOTIDE SEQUENCE [LARGE SCALE GENOMIC DNA]</scope>
    <source>
        <strain evidence="9 10">KCTC 22672</strain>
    </source>
</reference>
<evidence type="ECO:0000256" key="2">
    <source>
        <dbReference type="ARBA" id="ARBA00007400"/>
    </source>
</evidence>
<feature type="transmembrane region" description="Helical" evidence="7">
    <location>
        <begin position="155"/>
        <end position="173"/>
    </location>
</feature>
<dbReference type="PANTHER" id="PTHR40074:SF2">
    <property type="entry name" value="O-ACETYLTRANSFERASE WECH"/>
    <property type="match status" value="1"/>
</dbReference>
<keyword evidence="3" id="KW-1003">Cell membrane</keyword>
<name>A0A1B2AGU2_9SPHN</name>
<dbReference type="AlphaFoldDB" id="A0A1B2AGU2"/>
<dbReference type="Proteomes" id="UP000092932">
    <property type="component" value="Chromosome"/>
</dbReference>
<feature type="transmembrane region" description="Helical" evidence="7">
    <location>
        <begin position="235"/>
        <end position="253"/>
    </location>
</feature>
<dbReference type="GO" id="GO:0009246">
    <property type="term" value="P:enterobacterial common antigen biosynthetic process"/>
    <property type="evidence" value="ECO:0007669"/>
    <property type="project" value="TreeGrafter"/>
</dbReference>
<evidence type="ECO:0000256" key="5">
    <source>
        <dbReference type="ARBA" id="ARBA00022989"/>
    </source>
</evidence>
<dbReference type="STRING" id="692370.A6F68_02874"/>
<accession>A0A1B2AGU2</accession>
<comment type="similarity">
    <text evidence="2">Belongs to the acyltransferase 3 family.</text>
</comment>
<dbReference type="EMBL" id="CP016591">
    <property type="protein sequence ID" value="ANY21362.1"/>
    <property type="molecule type" value="Genomic_DNA"/>
</dbReference>
<feature type="transmembrane region" description="Helical" evidence="7">
    <location>
        <begin position="102"/>
        <end position="121"/>
    </location>
</feature>
<evidence type="ECO:0000259" key="8">
    <source>
        <dbReference type="Pfam" id="PF01757"/>
    </source>
</evidence>
<feature type="transmembrane region" description="Helical" evidence="7">
    <location>
        <begin position="31"/>
        <end position="48"/>
    </location>
</feature>
<comment type="subcellular location">
    <subcellularLocation>
        <location evidence="1">Cell membrane</location>
        <topology evidence="1">Multi-pass membrane protein</topology>
    </subcellularLocation>
</comment>
<keyword evidence="5 7" id="KW-1133">Transmembrane helix</keyword>
<dbReference type="KEGG" id="ado:A6F68_02874"/>
<keyword evidence="9" id="KW-0808">Transferase</keyword>
<keyword evidence="4 7" id="KW-0812">Transmembrane</keyword>
<feature type="transmembrane region" description="Helical" evidence="7">
    <location>
        <begin position="302"/>
        <end position="321"/>
    </location>
</feature>
<organism evidence="9 10">
    <name type="scientific">Tsuneonella dongtanensis</name>
    <dbReference type="NCBI Taxonomy" id="692370"/>
    <lineage>
        <taxon>Bacteria</taxon>
        <taxon>Pseudomonadati</taxon>
        <taxon>Pseudomonadota</taxon>
        <taxon>Alphaproteobacteria</taxon>
        <taxon>Sphingomonadales</taxon>
        <taxon>Erythrobacteraceae</taxon>
        <taxon>Tsuneonella</taxon>
    </lineage>
</organism>
<dbReference type="Pfam" id="PF01757">
    <property type="entry name" value="Acyl_transf_3"/>
    <property type="match status" value="1"/>
</dbReference>
<feature type="transmembrane region" description="Helical" evidence="7">
    <location>
        <begin position="333"/>
        <end position="356"/>
    </location>
</feature>
<feature type="transmembrane region" description="Helical" evidence="7">
    <location>
        <begin position="60"/>
        <end position="81"/>
    </location>
</feature>